<evidence type="ECO:0000313" key="3">
    <source>
        <dbReference type="Proteomes" id="UP000218968"/>
    </source>
</evidence>
<sequence>MGRIKKLSQPARPRSKKALQEEHDESLPTAERTNCCATVGLRGGYLFHLVEIRHPALRAMRDDAR</sequence>
<reference evidence="3" key="1">
    <citation type="submission" date="2017-09" db="EMBL/GenBank/DDBJ databases">
        <title>Luteimonas liuhanmingii sp.nov., isolated from the intestinal contents of Tibetan Plateau Pika in Yushu, Qinghai Province, China.</title>
        <authorList>
            <person name="Gui Z."/>
        </authorList>
    </citation>
    <scope>NUCLEOTIDE SEQUENCE [LARGE SCALE GENOMIC DNA]</scope>
    <source>
        <strain evidence="3">100111</strain>
    </source>
</reference>
<evidence type="ECO:0000313" key="2">
    <source>
        <dbReference type="EMBL" id="ATD67865.1"/>
    </source>
</evidence>
<dbReference type="KEGG" id="lum:CNR27_10855"/>
<dbReference type="EMBL" id="CP023406">
    <property type="protein sequence ID" value="ATD67865.1"/>
    <property type="molecule type" value="Genomic_DNA"/>
</dbReference>
<protein>
    <submittedName>
        <fullName evidence="2">Uncharacterized protein</fullName>
    </submittedName>
</protein>
<dbReference type="Proteomes" id="UP000218968">
    <property type="component" value="Chromosome"/>
</dbReference>
<feature type="region of interest" description="Disordered" evidence="1">
    <location>
        <begin position="1"/>
        <end position="32"/>
    </location>
</feature>
<evidence type="ECO:0000256" key="1">
    <source>
        <dbReference type="SAM" id="MobiDB-lite"/>
    </source>
</evidence>
<dbReference type="RefSeq" id="WP_096298696.1">
    <property type="nucleotide sequence ID" value="NZ_CP023406.1"/>
</dbReference>
<keyword evidence="3" id="KW-1185">Reference proteome</keyword>
<dbReference type="AlphaFoldDB" id="A0A290XFE7"/>
<dbReference type="OrthoDB" id="5975954at2"/>
<proteinExistence type="predicted"/>
<name>A0A290XFE7_9GAMM</name>
<gene>
    <name evidence="2" type="ORF">CNR27_10855</name>
</gene>
<organism evidence="2 3">
    <name type="scientific">Luteimonas chenhongjianii</name>
    <dbReference type="NCBI Taxonomy" id="2006110"/>
    <lineage>
        <taxon>Bacteria</taxon>
        <taxon>Pseudomonadati</taxon>
        <taxon>Pseudomonadota</taxon>
        <taxon>Gammaproteobacteria</taxon>
        <taxon>Lysobacterales</taxon>
        <taxon>Lysobacteraceae</taxon>
        <taxon>Luteimonas</taxon>
    </lineage>
</organism>
<accession>A0A290XFE7</accession>